<dbReference type="Proteomes" id="UP000009374">
    <property type="component" value="Unassembled WGS sequence"/>
</dbReference>
<gene>
    <name evidence="2" type="ORF">UBAL3_95320057</name>
</gene>
<keyword evidence="1" id="KW-1133">Transmembrane helix</keyword>
<evidence type="ECO:0000256" key="1">
    <source>
        <dbReference type="SAM" id="Phobius"/>
    </source>
</evidence>
<keyword evidence="1" id="KW-0472">Membrane</keyword>
<reference evidence="2 3" key="1">
    <citation type="journal article" date="2009" name="Appl. Environ. Microbiol.">
        <title>Community genomic and proteomic analyses of chemoautotrophic iron-oxidizing "Leptospirillum rubarum" (Group II) and "Leptospirillum ferrodiazotrophum" (Group III) bacteria in acid mine drainage biofilms.</title>
        <authorList>
            <person name="Goltsman D.S."/>
            <person name="Denef V.J."/>
            <person name="Singer S.W."/>
            <person name="VerBerkmoes N.C."/>
            <person name="Lefsrud M."/>
            <person name="Mueller R.S."/>
            <person name="Dick G.J."/>
            <person name="Sun C.L."/>
            <person name="Wheeler K.E."/>
            <person name="Zemla A."/>
            <person name="Baker B.J."/>
            <person name="Hauser L."/>
            <person name="Land M."/>
            <person name="Shah M.B."/>
            <person name="Thelen M.P."/>
            <person name="Hettich R.L."/>
            <person name="Banfield J.F."/>
        </authorList>
    </citation>
    <scope>NUCLEOTIDE SEQUENCE [LARGE SCALE GENOMIC DNA]</scope>
</reference>
<keyword evidence="1" id="KW-0812">Transmembrane</keyword>
<evidence type="ECO:0000313" key="3">
    <source>
        <dbReference type="Proteomes" id="UP000009374"/>
    </source>
</evidence>
<dbReference type="AlphaFoldDB" id="C6HZJ8"/>
<evidence type="ECO:0000313" key="2">
    <source>
        <dbReference type="EMBL" id="EES52020.1"/>
    </source>
</evidence>
<proteinExistence type="predicted"/>
<dbReference type="EMBL" id="GG693882">
    <property type="protein sequence ID" value="EES52020.1"/>
    <property type="molecule type" value="Genomic_DNA"/>
</dbReference>
<name>C6HZJ8_9BACT</name>
<protein>
    <submittedName>
        <fullName evidence="2">Uncharacterized protein</fullName>
    </submittedName>
</protein>
<keyword evidence="3" id="KW-1185">Reference proteome</keyword>
<feature type="transmembrane region" description="Helical" evidence="1">
    <location>
        <begin position="21"/>
        <end position="45"/>
    </location>
</feature>
<organism evidence="2 3">
    <name type="scientific">Leptospirillum ferrodiazotrophum</name>
    <dbReference type="NCBI Taxonomy" id="412449"/>
    <lineage>
        <taxon>Bacteria</taxon>
        <taxon>Pseudomonadati</taxon>
        <taxon>Nitrospirota</taxon>
        <taxon>Nitrospiria</taxon>
        <taxon>Nitrospirales</taxon>
        <taxon>Nitrospiraceae</taxon>
        <taxon>Leptospirillum</taxon>
    </lineage>
</organism>
<accession>C6HZJ8</accession>
<sequence>MSESPKDKSGANDNKLRLPKSFIILGGGSILVMAAGVVYTIFFYLSLPNHRDLDKAGQAVRHVPLPVPPNSFFPTGKGPKVDSFASKDFLLRVAALKKTLTGFDVTMELVARSNGTEGEGLSLAVAGTPRWVDSGRNSGEGEANLSTGTLFKTGVPGEFTIHFSRMPKAPVFDIYLGLVGTRGIKGDRFLTHFRNIPTPRATS</sequence>